<dbReference type="EMBL" id="BJYL01000024">
    <property type="protein sequence ID" value="GEN83630.1"/>
    <property type="molecule type" value="Genomic_DNA"/>
</dbReference>
<dbReference type="Pfam" id="PF10109">
    <property type="entry name" value="Phage_TAC_7"/>
    <property type="match status" value="1"/>
</dbReference>
<sequence length="98" mass="10856">MPQSNEYLIQFKKPYTFEGNEHTEVDLSNLENLTTGDLIRADGQFGESGQFAVMNEMTTGYACILAAKATGKPVEFFQQLPAVEGVKVKRVVMGFFNA</sequence>
<evidence type="ECO:0000313" key="1">
    <source>
        <dbReference type="EMBL" id="GEN83630.1"/>
    </source>
</evidence>
<dbReference type="InterPro" id="IPR019289">
    <property type="entry name" value="Phage_tail_E/E"/>
</dbReference>
<evidence type="ECO:0008006" key="3">
    <source>
        <dbReference type="Google" id="ProtNLM"/>
    </source>
</evidence>
<dbReference type="Proteomes" id="UP000321901">
    <property type="component" value="Unassembled WGS sequence"/>
</dbReference>
<protein>
    <recommendedName>
        <fullName evidence="3">Phage tail assembly protein</fullName>
    </recommendedName>
</protein>
<organism evidence="1 2">
    <name type="scientific">Sporosarcina luteola</name>
    <dbReference type="NCBI Taxonomy" id="582850"/>
    <lineage>
        <taxon>Bacteria</taxon>
        <taxon>Bacillati</taxon>
        <taxon>Bacillota</taxon>
        <taxon>Bacilli</taxon>
        <taxon>Bacillales</taxon>
        <taxon>Caryophanaceae</taxon>
        <taxon>Sporosarcina</taxon>
    </lineage>
</organism>
<dbReference type="AlphaFoldDB" id="A0A511Z865"/>
<evidence type="ECO:0000313" key="2">
    <source>
        <dbReference type="Proteomes" id="UP000321901"/>
    </source>
</evidence>
<dbReference type="RefSeq" id="WP_147057720.1">
    <property type="nucleotide sequence ID" value="NZ_BJYL01000024.1"/>
</dbReference>
<gene>
    <name evidence="1" type="ORF">SLU01_19420</name>
</gene>
<name>A0A511Z865_9BACL</name>
<proteinExistence type="predicted"/>
<comment type="caution">
    <text evidence="1">The sequence shown here is derived from an EMBL/GenBank/DDBJ whole genome shotgun (WGS) entry which is preliminary data.</text>
</comment>
<reference evidence="1 2" key="1">
    <citation type="submission" date="2019-07" db="EMBL/GenBank/DDBJ databases">
        <title>Whole genome shotgun sequence of Sporosarcina luteola NBRC 105378.</title>
        <authorList>
            <person name="Hosoyama A."/>
            <person name="Uohara A."/>
            <person name="Ohji S."/>
            <person name="Ichikawa N."/>
        </authorList>
    </citation>
    <scope>NUCLEOTIDE SEQUENCE [LARGE SCALE GENOMIC DNA]</scope>
    <source>
        <strain evidence="1 2">NBRC 105378</strain>
    </source>
</reference>
<keyword evidence="2" id="KW-1185">Reference proteome</keyword>
<dbReference type="OrthoDB" id="1935314at2"/>
<accession>A0A511Z865</accession>